<reference evidence="2 3" key="1">
    <citation type="submission" date="2019-10" db="EMBL/GenBank/DDBJ databases">
        <title>Pseudomonas dajingensis sp. nov., isolated from the profound head ulcers of farmed Murray cod (Maccullochella peelii peelii).</title>
        <authorList>
            <person name="Liu Y."/>
        </authorList>
    </citation>
    <scope>NUCLEOTIDE SEQUENCE [LARGE SCALE GENOMIC DNA]</scope>
    <source>
        <strain evidence="2 3">MC042</strain>
    </source>
</reference>
<evidence type="ECO:0008006" key="4">
    <source>
        <dbReference type="Google" id="ProtNLM"/>
    </source>
</evidence>
<evidence type="ECO:0000313" key="3">
    <source>
        <dbReference type="Proteomes" id="UP000486534"/>
    </source>
</evidence>
<dbReference type="InterPro" id="IPR038314">
    <property type="entry name" value="T6SS_sf"/>
</dbReference>
<protein>
    <recommendedName>
        <fullName evidence="4">Type VI secretion protein</fullName>
    </recommendedName>
</protein>
<feature type="chain" id="PRO_5031532945" description="Type VI secretion protein" evidence="1">
    <location>
        <begin position="20"/>
        <end position="145"/>
    </location>
</feature>
<proteinExistence type="predicted"/>
<accession>A0A7X1PM71</accession>
<dbReference type="AlphaFoldDB" id="A0A7X1PM71"/>
<evidence type="ECO:0000256" key="1">
    <source>
        <dbReference type="SAM" id="SignalP"/>
    </source>
</evidence>
<gene>
    <name evidence="2" type="ORF">GDH07_15835</name>
</gene>
<evidence type="ECO:0000313" key="2">
    <source>
        <dbReference type="EMBL" id="MQA54786.1"/>
    </source>
</evidence>
<dbReference type="RefSeq" id="WP_152898138.1">
    <property type="nucleotide sequence ID" value="NZ_WHUV01000002.1"/>
</dbReference>
<dbReference type="Proteomes" id="UP000486534">
    <property type="component" value="Unassembled WGS sequence"/>
</dbReference>
<dbReference type="Gene3D" id="1.20.120.1620">
    <property type="match status" value="1"/>
</dbReference>
<organism evidence="2 3">
    <name type="scientific">Pseudomonas piscis</name>
    <dbReference type="NCBI Taxonomy" id="2614538"/>
    <lineage>
        <taxon>Bacteria</taxon>
        <taxon>Pseudomonadati</taxon>
        <taxon>Pseudomonadota</taxon>
        <taxon>Gammaproteobacteria</taxon>
        <taxon>Pseudomonadales</taxon>
        <taxon>Pseudomonadaceae</taxon>
        <taxon>Pseudomonas</taxon>
    </lineage>
</organism>
<sequence length="145" mass="15884">MKRLSLVLCLMAGVGPAGAQDLAAARQSLKNYGLAYCMARQFPERSAMGEDVGHAIGMYGVMGAGLHQVLQDEDTLTTLHDPYDATTEYVFKAYDQVAANSKHRPGKVVLHACLQVYNSRAFDQFIRSQDSYIRQQDLQAAGPNS</sequence>
<dbReference type="EMBL" id="WHUV01000002">
    <property type="protein sequence ID" value="MQA54786.1"/>
    <property type="molecule type" value="Genomic_DNA"/>
</dbReference>
<name>A0A7X1PM71_9PSED</name>
<keyword evidence="1" id="KW-0732">Signal</keyword>
<comment type="caution">
    <text evidence="2">The sequence shown here is derived from an EMBL/GenBank/DDBJ whole genome shotgun (WGS) entry which is preliminary data.</text>
</comment>
<feature type="signal peptide" evidence="1">
    <location>
        <begin position="1"/>
        <end position="19"/>
    </location>
</feature>